<feature type="domain" description="Amidohydrolase-related" evidence="2">
    <location>
        <begin position="78"/>
        <end position="379"/>
    </location>
</feature>
<evidence type="ECO:0000313" key="3">
    <source>
        <dbReference type="EMBL" id="KAH0964750.1"/>
    </source>
</evidence>
<dbReference type="AlphaFoldDB" id="A0A9P8N0P4"/>
<feature type="signal peptide" evidence="1">
    <location>
        <begin position="1"/>
        <end position="25"/>
    </location>
</feature>
<dbReference type="SUPFAM" id="SSF51556">
    <property type="entry name" value="Metallo-dependent hydrolases"/>
    <property type="match status" value="1"/>
</dbReference>
<dbReference type="InterPro" id="IPR051781">
    <property type="entry name" value="Metallo-dep_Hydrolase"/>
</dbReference>
<dbReference type="PANTHER" id="PTHR43135:SF3">
    <property type="entry name" value="ALPHA-D-RIBOSE 1-METHYLPHOSPHONATE 5-TRIPHOSPHATE DIPHOSPHATASE"/>
    <property type="match status" value="1"/>
</dbReference>
<dbReference type="InterPro" id="IPR006680">
    <property type="entry name" value="Amidohydro-rel"/>
</dbReference>
<name>A0A9P8N0P4_9HYPO</name>
<dbReference type="Proteomes" id="UP000824596">
    <property type="component" value="Unassembled WGS sequence"/>
</dbReference>
<evidence type="ECO:0000259" key="2">
    <source>
        <dbReference type="Pfam" id="PF01979"/>
    </source>
</evidence>
<organism evidence="3 4">
    <name type="scientific">Hirsutella rhossiliensis</name>
    <dbReference type="NCBI Taxonomy" id="111463"/>
    <lineage>
        <taxon>Eukaryota</taxon>
        <taxon>Fungi</taxon>
        <taxon>Dikarya</taxon>
        <taxon>Ascomycota</taxon>
        <taxon>Pezizomycotina</taxon>
        <taxon>Sordariomycetes</taxon>
        <taxon>Hypocreomycetidae</taxon>
        <taxon>Hypocreales</taxon>
        <taxon>Ophiocordycipitaceae</taxon>
        <taxon>Hirsutella</taxon>
    </lineage>
</organism>
<dbReference type="InterPro" id="IPR011059">
    <property type="entry name" value="Metal-dep_hydrolase_composite"/>
</dbReference>
<dbReference type="PANTHER" id="PTHR43135">
    <property type="entry name" value="ALPHA-D-RIBOSE 1-METHYLPHOSPHONATE 5-TRIPHOSPHATE DIPHOSPHATASE"/>
    <property type="match status" value="1"/>
</dbReference>
<gene>
    <name evidence="3" type="ORF">HRG_05178</name>
</gene>
<proteinExistence type="predicted"/>
<dbReference type="SUPFAM" id="SSF51338">
    <property type="entry name" value="Composite domain of metallo-dependent hydrolases"/>
    <property type="match status" value="1"/>
</dbReference>
<sequence>MHLQRALPAACLLACLLALPHSIQAKRLCGANIINLAGGQDQKSQDIIIQDNKIVGIEDASNAPCNAEDDFPATDMFCMPGLVENHAHLCFSDDPAQCMDSMKSVLLALISNGVTSVQDLGSNCNAVKQAKDDIEKNGLPLPRIHTTCEMLDGKNSLFLKDGKKTGPIQVLEDPALAETAVRNLVQQDVNKIKVHLALSRPVFQRVSEVCRRFNIQVGGHVPDSMTASQALDDGMNFIEHKSAINFTDQDVVDKIGKKGLSVSCTLIQSPTPENLKLCNDLRIAKANVLCGTDTPAGKGLCPDGATHKELQLLVKAGFDPRQALQTATTNGYKSLNTGSEFGIERGKTADMVCLTANPAKDIRNMDRKNIGYVVINGQVLDSGKLNQMLQSADVKNKLAFACGGDIRKASLQSRATCCSH</sequence>
<dbReference type="InterPro" id="IPR032466">
    <property type="entry name" value="Metal_Hydrolase"/>
</dbReference>
<dbReference type="Pfam" id="PF01979">
    <property type="entry name" value="Amidohydro_1"/>
    <property type="match status" value="1"/>
</dbReference>
<reference evidence="3" key="1">
    <citation type="submission" date="2021-09" db="EMBL/GenBank/DDBJ databases">
        <title>A high-quality genome of the endoparasitic fungus Hirsutella rhossiliensis with a comparison of Hirsutella genomes reveals transposable elements contributing to genome size variation.</title>
        <authorList>
            <person name="Lin R."/>
            <person name="Jiao Y."/>
            <person name="Sun X."/>
            <person name="Ling J."/>
            <person name="Xie B."/>
            <person name="Cheng X."/>
        </authorList>
    </citation>
    <scope>NUCLEOTIDE SEQUENCE</scope>
    <source>
        <strain evidence="3">HR02</strain>
    </source>
</reference>
<dbReference type="GO" id="GO:0016810">
    <property type="term" value="F:hydrolase activity, acting on carbon-nitrogen (but not peptide) bonds"/>
    <property type="evidence" value="ECO:0007669"/>
    <property type="project" value="InterPro"/>
</dbReference>
<dbReference type="Gene3D" id="3.20.20.140">
    <property type="entry name" value="Metal-dependent hydrolases"/>
    <property type="match status" value="1"/>
</dbReference>
<evidence type="ECO:0000313" key="4">
    <source>
        <dbReference type="Proteomes" id="UP000824596"/>
    </source>
</evidence>
<feature type="chain" id="PRO_5040411086" evidence="1">
    <location>
        <begin position="26"/>
        <end position="420"/>
    </location>
</feature>
<dbReference type="RefSeq" id="XP_044722263.1">
    <property type="nucleotide sequence ID" value="XM_044863649.1"/>
</dbReference>
<protein>
    <submittedName>
        <fullName evidence="3">Amidohydrolase family domain-containing protein</fullName>
    </submittedName>
</protein>
<dbReference type="OrthoDB" id="5595695at2759"/>
<accession>A0A9P8N0P4</accession>
<dbReference type="GeneID" id="68354307"/>
<dbReference type="Gene3D" id="2.30.40.10">
    <property type="entry name" value="Urease, subunit C, domain 1"/>
    <property type="match status" value="1"/>
</dbReference>
<evidence type="ECO:0000256" key="1">
    <source>
        <dbReference type="SAM" id="SignalP"/>
    </source>
</evidence>
<keyword evidence="4" id="KW-1185">Reference proteome</keyword>
<keyword evidence="1" id="KW-0732">Signal</keyword>
<dbReference type="EMBL" id="JAIZPD010000004">
    <property type="protein sequence ID" value="KAH0964750.1"/>
    <property type="molecule type" value="Genomic_DNA"/>
</dbReference>
<comment type="caution">
    <text evidence="3">The sequence shown here is derived from an EMBL/GenBank/DDBJ whole genome shotgun (WGS) entry which is preliminary data.</text>
</comment>